<sequence length="235" mass="25257">MTYSCEYDSLLNHPYTQILLQSGAFDVDHPYDVDEERKAYSLTAGTLAGSGMIAHTPLTLTRKKPSRALDNVEGEVIDTRSSTPAAVAEYIVIYHLGSKLCGHKDIIHGGLLATLLDESLCRCGFPLLPNKLGVTASLNIKYVAPTPADSIVVLHAWATNLNGRKVTVNGTLSTLSDAADDVDLDSVTLETADEVFGIKNTAAAEALVIEPRWVSKLQTGHFTPPPEKAESQPQA</sequence>
<feature type="domain" description="Thioesterase" evidence="1">
    <location>
        <begin position="106"/>
        <end position="172"/>
    </location>
</feature>
<reference evidence="2 4" key="1">
    <citation type="submission" date="2014-03" db="EMBL/GenBank/DDBJ databases">
        <authorList>
            <person name="Casaregola S."/>
        </authorList>
    </citation>
    <scope>NUCLEOTIDE SEQUENCE [LARGE SCALE GENOMIC DNA]</scope>
    <source>
        <strain evidence="2 4">CLIB 918</strain>
    </source>
</reference>
<dbReference type="Proteomes" id="UP000242525">
    <property type="component" value="Unassembled WGS sequence"/>
</dbReference>
<comment type="caution">
    <text evidence="2">The sequence shown here is derived from an EMBL/GenBank/DDBJ whole genome shotgun (WGS) entry which is preliminary data.</text>
</comment>
<dbReference type="InterPro" id="IPR006683">
    <property type="entry name" value="Thioestr_dom"/>
</dbReference>
<dbReference type="STRING" id="1173061.A0A0J9XE60"/>
<evidence type="ECO:0000313" key="4">
    <source>
        <dbReference type="Proteomes" id="UP000242525"/>
    </source>
</evidence>
<dbReference type="EMBL" id="CCBN010000011">
    <property type="protein sequence ID" value="CDO55580.1"/>
    <property type="molecule type" value="Genomic_DNA"/>
</dbReference>
<proteinExistence type="predicted"/>
<evidence type="ECO:0000313" key="2">
    <source>
        <dbReference type="EMBL" id="CDO55580.1"/>
    </source>
</evidence>
<dbReference type="Gene3D" id="3.10.129.10">
    <property type="entry name" value="Hotdog Thioesterase"/>
    <property type="match status" value="1"/>
</dbReference>
<gene>
    <name evidence="2" type="ORF">BN980_GECA11s03332g</name>
    <name evidence="3" type="ORF">DV451_000199</name>
</gene>
<name>A0A0J9XE60_GEOCN</name>
<organism evidence="2 4">
    <name type="scientific">Geotrichum candidum</name>
    <name type="common">Oospora lactis</name>
    <name type="synonym">Dipodascus geotrichum</name>
    <dbReference type="NCBI Taxonomy" id="1173061"/>
    <lineage>
        <taxon>Eukaryota</taxon>
        <taxon>Fungi</taxon>
        <taxon>Dikarya</taxon>
        <taxon>Ascomycota</taxon>
        <taxon>Saccharomycotina</taxon>
        <taxon>Dipodascomycetes</taxon>
        <taxon>Dipodascales</taxon>
        <taxon>Dipodascaceae</taxon>
        <taxon>Geotrichum</taxon>
    </lineage>
</organism>
<protein>
    <recommendedName>
        <fullName evidence="1">Thioesterase domain-containing protein</fullName>
    </recommendedName>
</protein>
<accession>A0A0J9XE60</accession>
<dbReference type="InterPro" id="IPR052061">
    <property type="entry name" value="PTE-AB_protein"/>
</dbReference>
<reference evidence="3" key="2">
    <citation type="journal article" date="2020" name="Front. Microbiol.">
        <title>Phenotypic and Genetic Characterization of the Cheese Ripening Yeast Geotrichum candidum.</title>
        <authorList>
            <person name="Perkins V."/>
            <person name="Vignola S."/>
            <person name="Lessard M.H."/>
            <person name="Plante P.L."/>
            <person name="Corbeil J."/>
            <person name="Dugat-Bony E."/>
            <person name="Frenette M."/>
            <person name="Labrie S."/>
        </authorList>
    </citation>
    <scope>NUCLEOTIDE SEQUENCE</scope>
    <source>
        <strain evidence="3">LMA-70</strain>
    </source>
</reference>
<keyword evidence="4" id="KW-1185">Reference proteome</keyword>
<dbReference type="PANTHER" id="PTHR47260:SF1">
    <property type="entry name" value="UPF0644 PROTEIN PB2B4.06"/>
    <property type="match status" value="1"/>
</dbReference>
<evidence type="ECO:0000313" key="3">
    <source>
        <dbReference type="EMBL" id="KAF5105038.1"/>
    </source>
</evidence>
<reference evidence="3" key="3">
    <citation type="submission" date="2020-01" db="EMBL/GenBank/DDBJ databases">
        <authorList>
            <person name="Perkins V."/>
            <person name="Lessard M.-H."/>
            <person name="Dugat-Bony E."/>
            <person name="Frenette M."/>
            <person name="Labrie S."/>
        </authorList>
    </citation>
    <scope>NUCLEOTIDE SEQUENCE</scope>
    <source>
        <strain evidence="3">LMA-70</strain>
    </source>
</reference>
<dbReference type="OrthoDB" id="506431at2759"/>
<evidence type="ECO:0000259" key="1">
    <source>
        <dbReference type="Pfam" id="PF03061"/>
    </source>
</evidence>
<dbReference type="PANTHER" id="PTHR47260">
    <property type="entry name" value="UPF0644 PROTEIN PB2B4.06"/>
    <property type="match status" value="1"/>
</dbReference>
<dbReference type="EMBL" id="QQZK01000002">
    <property type="protein sequence ID" value="KAF5105038.1"/>
    <property type="molecule type" value="Genomic_DNA"/>
</dbReference>
<dbReference type="Proteomes" id="UP000750522">
    <property type="component" value="Unassembled WGS sequence"/>
</dbReference>
<dbReference type="InterPro" id="IPR029069">
    <property type="entry name" value="HotDog_dom_sf"/>
</dbReference>
<dbReference type="SUPFAM" id="SSF54637">
    <property type="entry name" value="Thioesterase/thiol ester dehydrase-isomerase"/>
    <property type="match status" value="1"/>
</dbReference>
<dbReference type="CDD" id="cd03443">
    <property type="entry name" value="PaaI_thioesterase"/>
    <property type="match status" value="1"/>
</dbReference>
<dbReference type="AlphaFoldDB" id="A0A0J9XE60"/>
<dbReference type="Pfam" id="PF03061">
    <property type="entry name" value="4HBT"/>
    <property type="match status" value="1"/>
</dbReference>